<sequence length="250" mass="27576">MQHLRRCSSERRLSEGVFLPPSRCCHLKVAGAGSSELNRSWDPLLALAPSEGPKIPGSTESRPKAWAAKSLLPPGALCHSNGRKSSPGIVTQAIAQADDTQGGSRTKTEEKKKGKKEIPPVTLIPDSVNYSKSTHVQARENPIGPRYSLGIPLLSANQLIPRTVRARLLARRSDLARCTVAVAWFQGQGKITVIIYVSPEIPSPKYPAYIDHLKLKRSIEAKMPFQENRFQTFHYPVTQSEAIQLNPKEK</sequence>
<dbReference type="EMBL" id="KQ414661">
    <property type="protein sequence ID" value="KOC65539.1"/>
    <property type="molecule type" value="Genomic_DNA"/>
</dbReference>
<evidence type="ECO:0000313" key="2">
    <source>
        <dbReference type="EMBL" id="KOC65539.1"/>
    </source>
</evidence>
<protein>
    <submittedName>
        <fullName evidence="2">Uncharacterized protein</fullName>
    </submittedName>
</protein>
<feature type="compositionally biased region" description="Basic and acidic residues" evidence="1">
    <location>
        <begin position="106"/>
        <end position="118"/>
    </location>
</feature>
<keyword evidence="3" id="KW-1185">Reference proteome</keyword>
<dbReference type="AlphaFoldDB" id="A0A0L7R3Y4"/>
<reference evidence="2 3" key="1">
    <citation type="submission" date="2015-07" db="EMBL/GenBank/DDBJ databases">
        <title>The genome of Habropoda laboriosa.</title>
        <authorList>
            <person name="Pan H."/>
            <person name="Kapheim K."/>
        </authorList>
    </citation>
    <scope>NUCLEOTIDE SEQUENCE [LARGE SCALE GENOMIC DNA]</scope>
    <source>
        <strain evidence="2">0110345459</strain>
    </source>
</reference>
<feature type="region of interest" description="Disordered" evidence="1">
    <location>
        <begin position="94"/>
        <end position="118"/>
    </location>
</feature>
<dbReference type="Proteomes" id="UP000053825">
    <property type="component" value="Unassembled WGS sequence"/>
</dbReference>
<name>A0A0L7R3Y4_9HYME</name>
<evidence type="ECO:0000313" key="3">
    <source>
        <dbReference type="Proteomes" id="UP000053825"/>
    </source>
</evidence>
<gene>
    <name evidence="2" type="ORF">WH47_00509</name>
</gene>
<dbReference type="OrthoDB" id="6085656at2759"/>
<accession>A0A0L7R3Y4</accession>
<evidence type="ECO:0000256" key="1">
    <source>
        <dbReference type="SAM" id="MobiDB-lite"/>
    </source>
</evidence>
<proteinExistence type="predicted"/>
<organism evidence="2 3">
    <name type="scientific">Habropoda laboriosa</name>
    <dbReference type="NCBI Taxonomy" id="597456"/>
    <lineage>
        <taxon>Eukaryota</taxon>
        <taxon>Metazoa</taxon>
        <taxon>Ecdysozoa</taxon>
        <taxon>Arthropoda</taxon>
        <taxon>Hexapoda</taxon>
        <taxon>Insecta</taxon>
        <taxon>Pterygota</taxon>
        <taxon>Neoptera</taxon>
        <taxon>Endopterygota</taxon>
        <taxon>Hymenoptera</taxon>
        <taxon>Apocrita</taxon>
        <taxon>Aculeata</taxon>
        <taxon>Apoidea</taxon>
        <taxon>Anthophila</taxon>
        <taxon>Apidae</taxon>
        <taxon>Habropoda</taxon>
    </lineage>
</organism>